<gene>
    <name evidence="3" type="ORF">N0B31_16040</name>
</gene>
<keyword evidence="4" id="KW-1185">Reference proteome</keyword>
<dbReference type="GeneID" id="74943964"/>
<dbReference type="GO" id="GO:0005737">
    <property type="term" value="C:cytoplasm"/>
    <property type="evidence" value="ECO:0007669"/>
    <property type="project" value="TreeGrafter"/>
</dbReference>
<dbReference type="InterPro" id="IPR006076">
    <property type="entry name" value="FAD-dep_OxRdtase"/>
</dbReference>
<dbReference type="Proteomes" id="UP001057580">
    <property type="component" value="Chromosome"/>
</dbReference>
<dbReference type="Pfam" id="PF01266">
    <property type="entry name" value="DAO"/>
    <property type="match status" value="1"/>
</dbReference>
<dbReference type="GO" id="GO:0016491">
    <property type="term" value="F:oxidoreductase activity"/>
    <property type="evidence" value="ECO:0007669"/>
    <property type="project" value="UniProtKB-KW"/>
</dbReference>
<name>A0A9E7U3V7_9EURY</name>
<dbReference type="KEGG" id="ssai:N0B31_16040"/>
<dbReference type="EMBL" id="CP104003">
    <property type="protein sequence ID" value="UWM53640.1"/>
    <property type="molecule type" value="Genomic_DNA"/>
</dbReference>
<reference evidence="3" key="1">
    <citation type="submission" date="2022-09" db="EMBL/GenBank/DDBJ databases">
        <title>Diverse halophilic archaea isolated from saline environments.</title>
        <authorList>
            <person name="Cui H.-L."/>
        </authorList>
    </citation>
    <scope>NUCLEOTIDE SEQUENCE</scope>
    <source>
        <strain evidence="3">ZS-35-S2</strain>
    </source>
</reference>
<dbReference type="PRINTS" id="PR00420">
    <property type="entry name" value="RNGMNOXGNASE"/>
</dbReference>
<evidence type="ECO:0000256" key="1">
    <source>
        <dbReference type="ARBA" id="ARBA00023002"/>
    </source>
</evidence>
<organism evidence="3 4">
    <name type="scientific">Salinirubellus salinus</name>
    <dbReference type="NCBI Taxonomy" id="1364945"/>
    <lineage>
        <taxon>Archaea</taxon>
        <taxon>Methanobacteriati</taxon>
        <taxon>Methanobacteriota</taxon>
        <taxon>Stenosarchaea group</taxon>
        <taxon>Halobacteria</taxon>
        <taxon>Halobacteriales</taxon>
        <taxon>Natronomonadaceae</taxon>
        <taxon>Salinirubellus</taxon>
    </lineage>
</organism>
<dbReference type="Gene3D" id="3.50.50.60">
    <property type="entry name" value="FAD/NAD(P)-binding domain"/>
    <property type="match status" value="1"/>
</dbReference>
<sequence>MHVCIVGGGIVGLASAHALATHGAAVTLVEQGHLGSGSTDRAVGGIRAQFSRPENVRLSLASTTVWETFEERFGVDIGYRREGYLFLARGEETAAALRESAGMQADLGVPVAVLSPTEATEHCPELRADRYALATYSPTDGWADPHLAVQGYASGCRAAGVDLRTRTAVTDLLTDGERVVGVETADGEVRADHVVNAAGAWAARLAAMADLEVPVSPRRRQVAVVDPETPLPESVPLVVDLESGSYFRPEREGRALVGGHFATADDPADPDHFREKVDTDWAVTAVERAGETARYFGPETRLRSGWAGLYAVTPDHSPILERTVPGFVQAVGFSGHGFQHAPATGQVVADLCLGGETDLVDLGAFRGDRFDGSTTSESHVA</sequence>
<evidence type="ECO:0000259" key="2">
    <source>
        <dbReference type="Pfam" id="PF01266"/>
    </source>
</evidence>
<dbReference type="InterPro" id="IPR036188">
    <property type="entry name" value="FAD/NAD-bd_sf"/>
</dbReference>
<evidence type="ECO:0000313" key="4">
    <source>
        <dbReference type="Proteomes" id="UP001057580"/>
    </source>
</evidence>
<accession>A0A9E7U3V7</accession>
<dbReference type="PANTHER" id="PTHR13847">
    <property type="entry name" value="SARCOSINE DEHYDROGENASE-RELATED"/>
    <property type="match status" value="1"/>
</dbReference>
<dbReference type="RefSeq" id="WP_260592634.1">
    <property type="nucleotide sequence ID" value="NZ_CP104003.1"/>
</dbReference>
<keyword evidence="1" id="KW-0560">Oxidoreductase</keyword>
<dbReference type="PANTHER" id="PTHR13847:SF287">
    <property type="entry name" value="FAD-DEPENDENT OXIDOREDUCTASE DOMAIN-CONTAINING PROTEIN 1"/>
    <property type="match status" value="1"/>
</dbReference>
<dbReference type="AlphaFoldDB" id="A0A9E7U3V7"/>
<dbReference type="SUPFAM" id="SSF51905">
    <property type="entry name" value="FAD/NAD(P)-binding domain"/>
    <property type="match status" value="1"/>
</dbReference>
<evidence type="ECO:0000313" key="3">
    <source>
        <dbReference type="EMBL" id="UWM53640.1"/>
    </source>
</evidence>
<proteinExistence type="predicted"/>
<protein>
    <submittedName>
        <fullName evidence="3">FAD-binding oxidoreductase</fullName>
    </submittedName>
</protein>
<dbReference type="Gene3D" id="3.30.9.10">
    <property type="entry name" value="D-Amino Acid Oxidase, subunit A, domain 2"/>
    <property type="match status" value="1"/>
</dbReference>
<feature type="domain" description="FAD dependent oxidoreductase" evidence="2">
    <location>
        <begin position="2"/>
        <end position="351"/>
    </location>
</feature>